<comment type="caution">
    <text evidence="1">The sequence shown here is derived from an EMBL/GenBank/DDBJ whole genome shotgun (WGS) entry which is preliminary data.</text>
</comment>
<evidence type="ECO:0000313" key="2">
    <source>
        <dbReference type="Proteomes" id="UP000828390"/>
    </source>
</evidence>
<sequence>MNGNTCETYALIDDGADKSFCDERLLKKLGQPGTSRFQDYDSKLFWKFRLRLRSEPPCSVNFRK</sequence>
<gene>
    <name evidence="1" type="ORF">DPMN_145893</name>
</gene>
<protein>
    <submittedName>
        <fullName evidence="1">Uncharacterized protein</fullName>
    </submittedName>
</protein>
<dbReference type="Proteomes" id="UP000828390">
    <property type="component" value="Unassembled WGS sequence"/>
</dbReference>
<reference evidence="1" key="2">
    <citation type="submission" date="2020-11" db="EMBL/GenBank/DDBJ databases">
        <authorList>
            <person name="McCartney M.A."/>
            <person name="Auch B."/>
            <person name="Kono T."/>
            <person name="Mallez S."/>
            <person name="Becker A."/>
            <person name="Gohl D.M."/>
            <person name="Silverstein K.A.T."/>
            <person name="Koren S."/>
            <person name="Bechman K.B."/>
            <person name="Herman A."/>
            <person name="Abrahante J.E."/>
            <person name="Garbe J."/>
        </authorList>
    </citation>
    <scope>NUCLEOTIDE SEQUENCE</scope>
    <source>
        <strain evidence="1">Duluth1</strain>
        <tissue evidence="1">Whole animal</tissue>
    </source>
</reference>
<dbReference type="EMBL" id="JAIWYP010000007">
    <property type="protein sequence ID" value="KAH3792397.1"/>
    <property type="molecule type" value="Genomic_DNA"/>
</dbReference>
<organism evidence="1 2">
    <name type="scientific">Dreissena polymorpha</name>
    <name type="common">Zebra mussel</name>
    <name type="synonym">Mytilus polymorpha</name>
    <dbReference type="NCBI Taxonomy" id="45954"/>
    <lineage>
        <taxon>Eukaryota</taxon>
        <taxon>Metazoa</taxon>
        <taxon>Spiralia</taxon>
        <taxon>Lophotrochozoa</taxon>
        <taxon>Mollusca</taxon>
        <taxon>Bivalvia</taxon>
        <taxon>Autobranchia</taxon>
        <taxon>Heteroconchia</taxon>
        <taxon>Euheterodonta</taxon>
        <taxon>Imparidentia</taxon>
        <taxon>Neoheterodontei</taxon>
        <taxon>Myida</taxon>
        <taxon>Dreissenoidea</taxon>
        <taxon>Dreissenidae</taxon>
        <taxon>Dreissena</taxon>
    </lineage>
</organism>
<evidence type="ECO:0000313" key="1">
    <source>
        <dbReference type="EMBL" id="KAH3792397.1"/>
    </source>
</evidence>
<proteinExistence type="predicted"/>
<reference evidence="1" key="1">
    <citation type="journal article" date="2019" name="bioRxiv">
        <title>The Genome of the Zebra Mussel, Dreissena polymorpha: A Resource for Invasive Species Research.</title>
        <authorList>
            <person name="McCartney M.A."/>
            <person name="Auch B."/>
            <person name="Kono T."/>
            <person name="Mallez S."/>
            <person name="Zhang Y."/>
            <person name="Obille A."/>
            <person name="Becker A."/>
            <person name="Abrahante J.E."/>
            <person name="Garbe J."/>
            <person name="Badalamenti J.P."/>
            <person name="Herman A."/>
            <person name="Mangelson H."/>
            <person name="Liachko I."/>
            <person name="Sullivan S."/>
            <person name="Sone E.D."/>
            <person name="Koren S."/>
            <person name="Silverstein K.A.T."/>
            <person name="Beckman K.B."/>
            <person name="Gohl D.M."/>
        </authorList>
    </citation>
    <scope>NUCLEOTIDE SEQUENCE</scope>
    <source>
        <strain evidence="1">Duluth1</strain>
        <tissue evidence="1">Whole animal</tissue>
    </source>
</reference>
<accession>A0A9D4J1T6</accession>
<name>A0A9D4J1T6_DREPO</name>
<dbReference type="AlphaFoldDB" id="A0A9D4J1T6"/>
<keyword evidence="2" id="KW-1185">Reference proteome</keyword>